<proteinExistence type="inferred from homology"/>
<comment type="similarity">
    <text evidence="1">Belongs to the short-chain dehydrogenases/reductases (SDR) family.</text>
</comment>
<accession>A0ABU9B434</accession>
<reference evidence="3 4" key="1">
    <citation type="submission" date="2024-04" db="EMBL/GenBank/DDBJ databases">
        <title>Novel species of the genus Ideonella isolated from streams.</title>
        <authorList>
            <person name="Lu H."/>
        </authorList>
    </citation>
    <scope>NUCLEOTIDE SEQUENCE [LARGE SCALE GENOMIC DNA]</scope>
    <source>
        <strain evidence="3 4">BYS139W</strain>
    </source>
</reference>
<organism evidence="3 4">
    <name type="scientific">Pseudaquabacterium rugosum</name>
    <dbReference type="NCBI Taxonomy" id="2984194"/>
    <lineage>
        <taxon>Bacteria</taxon>
        <taxon>Pseudomonadati</taxon>
        <taxon>Pseudomonadota</taxon>
        <taxon>Betaproteobacteria</taxon>
        <taxon>Burkholderiales</taxon>
        <taxon>Sphaerotilaceae</taxon>
        <taxon>Pseudaquabacterium</taxon>
    </lineage>
</organism>
<keyword evidence="4" id="KW-1185">Reference proteome</keyword>
<gene>
    <name evidence="3" type="ORF">AACH11_01425</name>
</gene>
<name>A0ABU9B434_9BURK</name>
<dbReference type="PANTHER" id="PTHR43639">
    <property type="entry name" value="OXIDOREDUCTASE, SHORT-CHAIN DEHYDROGENASE/REDUCTASE FAMILY (AFU_ORTHOLOGUE AFUA_5G02870)"/>
    <property type="match status" value="1"/>
</dbReference>
<dbReference type="RefSeq" id="WP_341372407.1">
    <property type="nucleotide sequence ID" value="NZ_JBBUTF010000002.1"/>
</dbReference>
<dbReference type="SUPFAM" id="SSF51735">
    <property type="entry name" value="NAD(P)-binding Rossmann-fold domains"/>
    <property type="match status" value="1"/>
</dbReference>
<evidence type="ECO:0000313" key="3">
    <source>
        <dbReference type="EMBL" id="MEK8024626.1"/>
    </source>
</evidence>
<sequence length="259" mass="27988">MATPRPAAGTDGLPVVLDERHLAGRWALVTGGSVRGGLAISRHLHAQGLGIVVHHGHAGSAARAQQLVEAFNAERPGSALRWQAALEDLPVFPRPELPVQVVVCNASRWHTSALAELDRAESDFRIHVSGHAAILASLEPSLRRLRGAVVAVGDIQVQQPQRHHVWYLVAKAGLETLVRALAVEWAPDVRCNIVAPGALEWPADWSDEPLRQAILESIPQGRVGAFDELARTVGWLALDAGYITGQVLRMDGGRSVWLR</sequence>
<keyword evidence="2" id="KW-0560">Oxidoreductase</keyword>
<dbReference type="PANTHER" id="PTHR43639:SF1">
    <property type="entry name" value="SHORT-CHAIN DEHYDROGENASE_REDUCTASE FAMILY PROTEIN"/>
    <property type="match status" value="1"/>
</dbReference>
<evidence type="ECO:0000313" key="4">
    <source>
        <dbReference type="Proteomes" id="UP001368500"/>
    </source>
</evidence>
<dbReference type="InterPro" id="IPR036291">
    <property type="entry name" value="NAD(P)-bd_dom_sf"/>
</dbReference>
<evidence type="ECO:0000256" key="2">
    <source>
        <dbReference type="ARBA" id="ARBA00023002"/>
    </source>
</evidence>
<dbReference type="PRINTS" id="PR00081">
    <property type="entry name" value="GDHRDH"/>
</dbReference>
<protein>
    <submittedName>
        <fullName evidence="3">SDR family oxidoreductase</fullName>
    </submittedName>
</protein>
<dbReference type="Gene3D" id="3.40.50.720">
    <property type="entry name" value="NAD(P)-binding Rossmann-like Domain"/>
    <property type="match status" value="1"/>
</dbReference>
<dbReference type="InterPro" id="IPR002347">
    <property type="entry name" value="SDR_fam"/>
</dbReference>
<dbReference type="Proteomes" id="UP001368500">
    <property type="component" value="Unassembled WGS sequence"/>
</dbReference>
<dbReference type="Pfam" id="PF13561">
    <property type="entry name" value="adh_short_C2"/>
    <property type="match status" value="1"/>
</dbReference>
<evidence type="ECO:0000256" key="1">
    <source>
        <dbReference type="ARBA" id="ARBA00006484"/>
    </source>
</evidence>
<dbReference type="EMBL" id="JBBUTF010000002">
    <property type="protein sequence ID" value="MEK8024626.1"/>
    <property type="molecule type" value="Genomic_DNA"/>
</dbReference>
<comment type="caution">
    <text evidence="3">The sequence shown here is derived from an EMBL/GenBank/DDBJ whole genome shotgun (WGS) entry which is preliminary data.</text>
</comment>